<proteinExistence type="predicted"/>
<evidence type="ECO:0000313" key="3">
    <source>
        <dbReference type="EMBL" id="MXQ07005.1"/>
    </source>
</evidence>
<reference evidence="3 4" key="1">
    <citation type="submission" date="2019-12" db="EMBL/GenBank/DDBJ databases">
        <authorList>
            <person name="Lee S.D."/>
        </authorList>
    </citation>
    <scope>NUCLEOTIDE SEQUENCE [LARGE SCALE GENOMIC DNA]</scope>
    <source>
        <strain evidence="3 4">GH1-50</strain>
    </source>
</reference>
<dbReference type="AlphaFoldDB" id="A0A7C9IRJ6"/>
<dbReference type="EMBL" id="WUPT01000001">
    <property type="protein sequence ID" value="MXQ07005.1"/>
    <property type="molecule type" value="Genomic_DNA"/>
</dbReference>
<comment type="caution">
    <text evidence="3">The sequence shown here is derived from an EMBL/GenBank/DDBJ whole genome shotgun (WGS) entry which is preliminary data.</text>
</comment>
<name>A0A7C9IRJ6_9RHOB</name>
<dbReference type="Gene3D" id="1.10.238.10">
    <property type="entry name" value="EF-hand"/>
    <property type="match status" value="1"/>
</dbReference>
<dbReference type="Pfam" id="PF13202">
    <property type="entry name" value="EF-hand_5"/>
    <property type="match status" value="1"/>
</dbReference>
<feature type="chain" id="PRO_5028817169" description="EF-hand domain-containing protein" evidence="1">
    <location>
        <begin position="21"/>
        <end position="77"/>
    </location>
</feature>
<evidence type="ECO:0000313" key="4">
    <source>
        <dbReference type="Proteomes" id="UP000480350"/>
    </source>
</evidence>
<keyword evidence="4" id="KW-1185">Reference proteome</keyword>
<accession>A0A7C9IRJ6</accession>
<evidence type="ECO:0000256" key="1">
    <source>
        <dbReference type="SAM" id="SignalP"/>
    </source>
</evidence>
<organism evidence="3 4">
    <name type="scientific">Kangsaoukella pontilimi</name>
    <dbReference type="NCBI Taxonomy" id="2691042"/>
    <lineage>
        <taxon>Bacteria</taxon>
        <taxon>Pseudomonadati</taxon>
        <taxon>Pseudomonadota</taxon>
        <taxon>Alphaproteobacteria</taxon>
        <taxon>Rhodobacterales</taxon>
        <taxon>Paracoccaceae</taxon>
        <taxon>Kangsaoukella</taxon>
    </lineage>
</organism>
<dbReference type="GO" id="GO:0005509">
    <property type="term" value="F:calcium ion binding"/>
    <property type="evidence" value="ECO:0007669"/>
    <property type="project" value="InterPro"/>
</dbReference>
<dbReference type="InterPro" id="IPR002048">
    <property type="entry name" value="EF_hand_dom"/>
</dbReference>
<dbReference type="SUPFAM" id="SSF47473">
    <property type="entry name" value="EF-hand"/>
    <property type="match status" value="1"/>
</dbReference>
<dbReference type="RefSeq" id="WP_160762911.1">
    <property type="nucleotide sequence ID" value="NZ_WUPT01000001.1"/>
</dbReference>
<gene>
    <name evidence="3" type="ORF">GQ651_04005</name>
</gene>
<dbReference type="InterPro" id="IPR018247">
    <property type="entry name" value="EF_Hand_1_Ca_BS"/>
</dbReference>
<feature type="domain" description="EF-hand" evidence="2">
    <location>
        <begin position="41"/>
        <end position="76"/>
    </location>
</feature>
<protein>
    <recommendedName>
        <fullName evidence="2">EF-hand domain-containing protein</fullName>
    </recommendedName>
</protein>
<dbReference type="InterPro" id="IPR011992">
    <property type="entry name" value="EF-hand-dom_pair"/>
</dbReference>
<evidence type="ECO:0000259" key="2">
    <source>
        <dbReference type="PROSITE" id="PS50222"/>
    </source>
</evidence>
<sequence length="77" mass="8000">MLKRTLAMFGLAMLATASLAETAVEDADGDGTYSMEEILAVYPNVTDEVFEEIDTNDDGAVDADELALAVSAGLLAG</sequence>
<reference evidence="3 4" key="2">
    <citation type="submission" date="2020-03" db="EMBL/GenBank/DDBJ databases">
        <title>Kangsaoukella pontilimi gen. nov., sp. nov., a new member of the family Rhodobacteraceae isolated from a tidal mudflat.</title>
        <authorList>
            <person name="Kim I.S."/>
        </authorList>
    </citation>
    <scope>NUCLEOTIDE SEQUENCE [LARGE SCALE GENOMIC DNA]</scope>
    <source>
        <strain evidence="3 4">GH1-50</strain>
    </source>
</reference>
<feature type="signal peptide" evidence="1">
    <location>
        <begin position="1"/>
        <end position="20"/>
    </location>
</feature>
<keyword evidence="1" id="KW-0732">Signal</keyword>
<dbReference type="PROSITE" id="PS00018">
    <property type="entry name" value="EF_HAND_1"/>
    <property type="match status" value="1"/>
</dbReference>
<dbReference type="Proteomes" id="UP000480350">
    <property type="component" value="Unassembled WGS sequence"/>
</dbReference>
<dbReference type="PROSITE" id="PS50222">
    <property type="entry name" value="EF_HAND_2"/>
    <property type="match status" value="1"/>
</dbReference>